<feature type="region of interest" description="Disordered" evidence="1">
    <location>
        <begin position="1"/>
        <end position="32"/>
    </location>
</feature>
<dbReference type="EMBL" id="JAPWDO010000006">
    <property type="protein sequence ID" value="KAJ5466355.1"/>
    <property type="molecule type" value="Genomic_DNA"/>
</dbReference>
<organism evidence="2 3">
    <name type="scientific">Penicillium desertorum</name>
    <dbReference type="NCBI Taxonomy" id="1303715"/>
    <lineage>
        <taxon>Eukaryota</taxon>
        <taxon>Fungi</taxon>
        <taxon>Dikarya</taxon>
        <taxon>Ascomycota</taxon>
        <taxon>Pezizomycotina</taxon>
        <taxon>Eurotiomycetes</taxon>
        <taxon>Eurotiomycetidae</taxon>
        <taxon>Eurotiales</taxon>
        <taxon>Aspergillaceae</taxon>
        <taxon>Penicillium</taxon>
    </lineage>
</organism>
<evidence type="ECO:0000256" key="1">
    <source>
        <dbReference type="SAM" id="MobiDB-lite"/>
    </source>
</evidence>
<sequence>MTDSNEEGLRGTVKCLLPGKERSSVTNNDPRTQDVKRMSALPGLGPSNALSILLGRSRSWPAHIQVLCGEQTIGPTASRPCRSKSGVKTGLDMKDGCQDARDAQQHEPVMSGSEILCSTK</sequence>
<accession>A0A9W9WJY2</accession>
<gene>
    <name evidence="2" type="ORF">N7530_010142</name>
</gene>
<feature type="region of interest" description="Disordered" evidence="1">
    <location>
        <begin position="101"/>
        <end position="120"/>
    </location>
</feature>
<reference evidence="2" key="2">
    <citation type="journal article" date="2023" name="IMA Fungus">
        <title>Comparative genomic study of the Penicillium genus elucidates a diverse pangenome and 15 lateral gene transfer events.</title>
        <authorList>
            <person name="Petersen C."/>
            <person name="Sorensen T."/>
            <person name="Nielsen M.R."/>
            <person name="Sondergaard T.E."/>
            <person name="Sorensen J.L."/>
            <person name="Fitzpatrick D.A."/>
            <person name="Frisvad J.C."/>
            <person name="Nielsen K.L."/>
        </authorList>
    </citation>
    <scope>NUCLEOTIDE SEQUENCE</scope>
    <source>
        <strain evidence="2">IBT 17660</strain>
    </source>
</reference>
<protein>
    <submittedName>
        <fullName evidence="2">Uncharacterized protein</fullName>
    </submittedName>
</protein>
<dbReference type="AlphaFoldDB" id="A0A9W9WJY2"/>
<proteinExistence type="predicted"/>
<dbReference type="Proteomes" id="UP001147760">
    <property type="component" value="Unassembled WGS sequence"/>
</dbReference>
<comment type="caution">
    <text evidence="2">The sequence shown here is derived from an EMBL/GenBank/DDBJ whole genome shotgun (WGS) entry which is preliminary data.</text>
</comment>
<evidence type="ECO:0000313" key="2">
    <source>
        <dbReference type="EMBL" id="KAJ5466355.1"/>
    </source>
</evidence>
<evidence type="ECO:0000313" key="3">
    <source>
        <dbReference type="Proteomes" id="UP001147760"/>
    </source>
</evidence>
<keyword evidence="3" id="KW-1185">Reference proteome</keyword>
<reference evidence="2" key="1">
    <citation type="submission" date="2022-12" db="EMBL/GenBank/DDBJ databases">
        <authorList>
            <person name="Petersen C."/>
        </authorList>
    </citation>
    <scope>NUCLEOTIDE SEQUENCE</scope>
    <source>
        <strain evidence="2">IBT 17660</strain>
    </source>
</reference>
<dbReference type="OrthoDB" id="4364008at2759"/>
<name>A0A9W9WJY2_9EURO</name>